<dbReference type="PANTHER" id="PTHR43201:SF5">
    <property type="entry name" value="MEDIUM-CHAIN ACYL-COA LIGASE ACSF2, MITOCHONDRIAL"/>
    <property type="match status" value="1"/>
</dbReference>
<evidence type="ECO:0000313" key="6">
    <source>
        <dbReference type="Proteomes" id="UP001501598"/>
    </source>
</evidence>
<organism evidence="5 6">
    <name type="scientific">Pseudonocardia xishanensis</name>
    <dbReference type="NCBI Taxonomy" id="630995"/>
    <lineage>
        <taxon>Bacteria</taxon>
        <taxon>Bacillati</taxon>
        <taxon>Actinomycetota</taxon>
        <taxon>Actinomycetes</taxon>
        <taxon>Pseudonocardiales</taxon>
        <taxon>Pseudonocardiaceae</taxon>
        <taxon>Pseudonocardia</taxon>
    </lineage>
</organism>
<dbReference type="PANTHER" id="PTHR43201">
    <property type="entry name" value="ACYL-COA SYNTHETASE"/>
    <property type="match status" value="1"/>
</dbReference>
<name>A0ABP8RWI8_9PSEU</name>
<evidence type="ECO:0000256" key="2">
    <source>
        <dbReference type="ARBA" id="ARBA00022598"/>
    </source>
</evidence>
<dbReference type="PROSITE" id="PS00455">
    <property type="entry name" value="AMP_BINDING"/>
    <property type="match status" value="1"/>
</dbReference>
<keyword evidence="6" id="KW-1185">Reference proteome</keyword>
<comment type="similarity">
    <text evidence="1">Belongs to the ATP-dependent AMP-binding enzyme family.</text>
</comment>
<protein>
    <submittedName>
        <fullName evidence="5">Class I adenylate-forming enzyme family protein</fullName>
    </submittedName>
</protein>
<dbReference type="SUPFAM" id="SSF56801">
    <property type="entry name" value="Acetyl-CoA synthetase-like"/>
    <property type="match status" value="1"/>
</dbReference>
<dbReference type="EMBL" id="BAABGT010000067">
    <property type="protein sequence ID" value="GAA4551269.1"/>
    <property type="molecule type" value="Genomic_DNA"/>
</dbReference>
<evidence type="ECO:0000259" key="4">
    <source>
        <dbReference type="Pfam" id="PF13193"/>
    </source>
</evidence>
<sequence length="535" mass="57421">MEWPDQCSIGDVLTRAARAHPDRGALAIDGEHLTYAELDAAAHLLAEGLHSLGVRRGDHVGIFMPNSVEFVETLFAVALLGAVVVPINTRYRGAELCHVLKSSDLKAVATTERPDVGVSFPSLLAAALPHALEDSVPGPGRGATPVVVLRGLVPAGWVGRSDLVDATAHAPRATMVTPEPGELAMIIHTSGTTSMPKGCMLTHEAVVRAAIERTRTRFPGTADEVFWIPGPFFHILALTATLGCFSLGGRVVSGCRYVTPATDLLGRERVTSAWPGFPGLVRDLLDDPEFQRDRLPHLRSIFTIGPESLLLDLQERLPAVALLNGCGMTETAGPYSFTARDDSRVDRARSGGTPLPGMETRIVDASGAPLPPGESGEIQVRGYSVMTGYYRAPEHTAAAFTADGWLRTGDMGVQTATGHLAFRDRAKDMLKVGGENVAASEVESALLRHEAVKLAEVIGRPDRRLDEVPVAFVELHPGRSVGETDLIEFCREVLARFKVPRQILFLAADAWPTSATKVDKSALRQMLSDAEPARN</sequence>
<gene>
    <name evidence="5" type="ORF">GCM10023175_42770</name>
</gene>
<evidence type="ECO:0000313" key="5">
    <source>
        <dbReference type="EMBL" id="GAA4551269.1"/>
    </source>
</evidence>
<evidence type="ECO:0000259" key="3">
    <source>
        <dbReference type="Pfam" id="PF00501"/>
    </source>
</evidence>
<evidence type="ECO:0000256" key="1">
    <source>
        <dbReference type="ARBA" id="ARBA00006432"/>
    </source>
</evidence>
<dbReference type="Pfam" id="PF13193">
    <property type="entry name" value="AMP-binding_C"/>
    <property type="match status" value="1"/>
</dbReference>
<proteinExistence type="inferred from homology"/>
<dbReference type="Gene3D" id="3.40.50.12780">
    <property type="entry name" value="N-terminal domain of ligase-like"/>
    <property type="match status" value="1"/>
</dbReference>
<accession>A0ABP8RWI8</accession>
<dbReference type="InterPro" id="IPR045851">
    <property type="entry name" value="AMP-bd_C_sf"/>
</dbReference>
<dbReference type="InterPro" id="IPR000873">
    <property type="entry name" value="AMP-dep_synth/lig_dom"/>
</dbReference>
<dbReference type="Pfam" id="PF00501">
    <property type="entry name" value="AMP-binding"/>
    <property type="match status" value="1"/>
</dbReference>
<reference evidence="6" key="1">
    <citation type="journal article" date="2019" name="Int. J. Syst. Evol. Microbiol.">
        <title>The Global Catalogue of Microorganisms (GCM) 10K type strain sequencing project: providing services to taxonomists for standard genome sequencing and annotation.</title>
        <authorList>
            <consortium name="The Broad Institute Genomics Platform"/>
            <consortium name="The Broad Institute Genome Sequencing Center for Infectious Disease"/>
            <person name="Wu L."/>
            <person name="Ma J."/>
        </authorList>
    </citation>
    <scope>NUCLEOTIDE SEQUENCE [LARGE SCALE GENOMIC DNA]</scope>
    <source>
        <strain evidence="6">JCM 17906</strain>
    </source>
</reference>
<dbReference type="InterPro" id="IPR020845">
    <property type="entry name" value="AMP-binding_CS"/>
</dbReference>
<comment type="caution">
    <text evidence="5">The sequence shown here is derived from an EMBL/GenBank/DDBJ whole genome shotgun (WGS) entry which is preliminary data.</text>
</comment>
<dbReference type="Proteomes" id="UP001501598">
    <property type="component" value="Unassembled WGS sequence"/>
</dbReference>
<dbReference type="InterPro" id="IPR042099">
    <property type="entry name" value="ANL_N_sf"/>
</dbReference>
<feature type="domain" description="AMP-binding enzyme C-terminal" evidence="4">
    <location>
        <begin position="441"/>
        <end position="507"/>
    </location>
</feature>
<keyword evidence="2" id="KW-0436">Ligase</keyword>
<dbReference type="Gene3D" id="3.30.300.30">
    <property type="match status" value="1"/>
</dbReference>
<feature type="domain" description="AMP-dependent synthetase/ligase" evidence="3">
    <location>
        <begin position="14"/>
        <end position="390"/>
    </location>
</feature>
<dbReference type="InterPro" id="IPR025110">
    <property type="entry name" value="AMP-bd_C"/>
</dbReference>